<dbReference type="InterPro" id="IPR002575">
    <property type="entry name" value="Aminoglycoside_PTrfase"/>
</dbReference>
<organism evidence="3 4">
    <name type="scientific">Marisediminicola antarctica</name>
    <dbReference type="NCBI Taxonomy" id="674079"/>
    <lineage>
        <taxon>Bacteria</taxon>
        <taxon>Bacillati</taxon>
        <taxon>Actinomycetota</taxon>
        <taxon>Actinomycetes</taxon>
        <taxon>Micrococcales</taxon>
        <taxon>Microbacteriaceae</taxon>
        <taxon>Marisediminicola</taxon>
    </lineage>
</organism>
<dbReference type="AlphaFoldDB" id="A0A7L5AHE8"/>
<evidence type="ECO:0000313" key="4">
    <source>
        <dbReference type="Proteomes" id="UP000464507"/>
    </source>
</evidence>
<dbReference type="Proteomes" id="UP000464507">
    <property type="component" value="Chromosome"/>
</dbReference>
<dbReference type="RefSeq" id="WP_161885796.1">
    <property type="nucleotide sequence ID" value="NZ_CP017146.1"/>
</dbReference>
<gene>
    <name evidence="3" type="ORF">BHD05_07015</name>
</gene>
<feature type="signal peptide" evidence="1">
    <location>
        <begin position="1"/>
        <end position="17"/>
    </location>
</feature>
<reference evidence="3 4" key="1">
    <citation type="submission" date="2016-09" db="EMBL/GenBank/DDBJ databases">
        <title>Complete genome sequence of microbes from the polar regions.</title>
        <authorList>
            <person name="Liao L."/>
            <person name="Chen B."/>
        </authorList>
    </citation>
    <scope>NUCLEOTIDE SEQUENCE [LARGE SCALE GENOMIC DNA]</scope>
    <source>
        <strain evidence="3 4">ZS314</strain>
    </source>
</reference>
<dbReference type="OrthoDB" id="3239865at2"/>
<sequence>MARSPLTLAALATSAVAGLDVTAASRHGSGSGGDFEQAALVTRDGQHLLIRVPRSPSAETQASADLVALRALSTGIRGRLPFSAPTPLGDAPVGGMTAVVCDLLPGSPVGLEQVADADLAESIGRAVAAIHALPTSFVADAGLRIVRPLDALAAAVTIMEQAVATGLVPAALVVRWEKATEDATLWQFAPTVTHGAITGGTMLTDGQKVTGVVEWHALSVGDPARDLFWLLGAPSADGADALLDAYNAARGSTDRQLRKRALLYAELEIAEWLLHGTKQRSTEIVDDAVGMLHNLVDVVQHDATRRIDTNTSPVMTVAEVEDMLDRNGRN</sequence>
<dbReference type="EMBL" id="CP017146">
    <property type="protein sequence ID" value="QHO69432.1"/>
    <property type="molecule type" value="Genomic_DNA"/>
</dbReference>
<proteinExistence type="predicted"/>
<feature type="domain" description="Aminoglycoside phosphotransferase" evidence="2">
    <location>
        <begin position="31"/>
        <end position="256"/>
    </location>
</feature>
<dbReference type="Pfam" id="PF01636">
    <property type="entry name" value="APH"/>
    <property type="match status" value="1"/>
</dbReference>
<accession>A0A7L5AHE8</accession>
<keyword evidence="1" id="KW-0732">Signal</keyword>
<dbReference type="Gene3D" id="3.90.1200.10">
    <property type="match status" value="1"/>
</dbReference>
<dbReference type="GO" id="GO:0016740">
    <property type="term" value="F:transferase activity"/>
    <property type="evidence" value="ECO:0007669"/>
    <property type="project" value="UniProtKB-KW"/>
</dbReference>
<dbReference type="SUPFAM" id="SSF56112">
    <property type="entry name" value="Protein kinase-like (PK-like)"/>
    <property type="match status" value="1"/>
</dbReference>
<evidence type="ECO:0000256" key="1">
    <source>
        <dbReference type="SAM" id="SignalP"/>
    </source>
</evidence>
<keyword evidence="4" id="KW-1185">Reference proteome</keyword>
<evidence type="ECO:0000259" key="2">
    <source>
        <dbReference type="Pfam" id="PF01636"/>
    </source>
</evidence>
<protein>
    <submittedName>
        <fullName evidence="3">Macrolide 2'-phosphotransferase</fullName>
    </submittedName>
</protein>
<dbReference type="InterPro" id="IPR011009">
    <property type="entry name" value="Kinase-like_dom_sf"/>
</dbReference>
<name>A0A7L5AHE8_9MICO</name>
<feature type="chain" id="PRO_5039664921" evidence="1">
    <location>
        <begin position="18"/>
        <end position="330"/>
    </location>
</feature>
<dbReference type="KEGG" id="mant:BHD05_07015"/>
<keyword evidence="3" id="KW-0808">Transferase</keyword>
<evidence type="ECO:0000313" key="3">
    <source>
        <dbReference type="EMBL" id="QHO69432.1"/>
    </source>
</evidence>